<dbReference type="Gene3D" id="3.60.15.10">
    <property type="entry name" value="Ribonuclease Z/Hydroxyacylglutathione hydrolase-like"/>
    <property type="match status" value="1"/>
</dbReference>
<dbReference type="InterPro" id="IPR001279">
    <property type="entry name" value="Metallo-B-lactamas"/>
</dbReference>
<dbReference type="InterPro" id="IPR058121">
    <property type="entry name" value="WalJ/YycJ"/>
</dbReference>
<keyword evidence="2" id="KW-0378">Hydrolase</keyword>
<dbReference type="STRING" id="1069536.SINU_08375"/>
<sequence length="264" mass="29586">MPFKFSVLASGSTGNSLYIETEQRRLLIDCGLSGKKMIELLGQIDRRPEDIDAILVTHEHSDHIKGLGVFARRFHTPVYANQKTWHAMSSGIGEIPTEQKFDFEANTTRDFSDLSVESFSVSHDAADPMFFVVHQGEKQLTLATDLGYVSAHIKGLIHNSDAYVMEANHDTEMLMMGRYPWSVKRRILGDTGHISNEESGVALTEVFGDHTKQIYLAHLSKDNNMKELARMSVGQHLERLGLKLGREIGLYDTDPDHSTKLTAV</sequence>
<evidence type="ECO:0000313" key="3">
    <source>
        <dbReference type="Proteomes" id="UP000035553"/>
    </source>
</evidence>
<feature type="domain" description="Metallo-beta-lactamase" evidence="1">
    <location>
        <begin position="13"/>
        <end position="218"/>
    </location>
</feature>
<dbReference type="SUPFAM" id="SSF56281">
    <property type="entry name" value="Metallo-hydrolase/oxidoreductase"/>
    <property type="match status" value="1"/>
</dbReference>
<dbReference type="Proteomes" id="UP000035553">
    <property type="component" value="Unassembled WGS sequence"/>
</dbReference>
<dbReference type="CDD" id="cd07733">
    <property type="entry name" value="YycJ-like_MBL-fold"/>
    <property type="match status" value="1"/>
</dbReference>
<dbReference type="SMART" id="SM00849">
    <property type="entry name" value="Lactamase_B"/>
    <property type="match status" value="1"/>
</dbReference>
<keyword evidence="3" id="KW-1185">Reference proteome</keyword>
<dbReference type="PANTHER" id="PTHR47619">
    <property type="entry name" value="METALLO-HYDROLASE YYCJ-RELATED"/>
    <property type="match status" value="1"/>
</dbReference>
<dbReference type="OrthoDB" id="9781189at2"/>
<organism evidence="2 3">
    <name type="scientific">Sporolactobacillus inulinus CASD</name>
    <dbReference type="NCBI Taxonomy" id="1069536"/>
    <lineage>
        <taxon>Bacteria</taxon>
        <taxon>Bacillati</taxon>
        <taxon>Bacillota</taxon>
        <taxon>Bacilli</taxon>
        <taxon>Bacillales</taxon>
        <taxon>Sporolactobacillaceae</taxon>
        <taxon>Sporolactobacillus</taxon>
    </lineage>
</organism>
<dbReference type="InterPro" id="IPR052533">
    <property type="entry name" value="WalJ/YycJ-like"/>
</dbReference>
<proteinExistence type="predicted"/>
<protein>
    <submittedName>
        <fullName evidence="2">Metallohydrolase</fullName>
    </submittedName>
</protein>
<evidence type="ECO:0000259" key="1">
    <source>
        <dbReference type="SMART" id="SM00849"/>
    </source>
</evidence>
<reference evidence="2 3" key="1">
    <citation type="journal article" date="2011" name="J. Bacteriol.">
        <title>Draft genome sequence of Sporolactobacillus inulinus strain CASD, an efficient D-lactic acid-producing bacterium with high-concentration lactate tolerance capability.</title>
        <authorList>
            <person name="Yu B."/>
            <person name="Su F."/>
            <person name="Wang L."/>
            <person name="Xu K."/>
            <person name="Zhao B."/>
            <person name="Xu P."/>
        </authorList>
    </citation>
    <scope>NUCLEOTIDE SEQUENCE [LARGE SCALE GENOMIC DNA]</scope>
    <source>
        <strain evidence="2 3">CASD</strain>
    </source>
</reference>
<dbReference type="InterPro" id="IPR036866">
    <property type="entry name" value="RibonucZ/Hydroxyglut_hydro"/>
</dbReference>
<dbReference type="Pfam" id="PF12706">
    <property type="entry name" value="Lactamase_B_2"/>
    <property type="match status" value="1"/>
</dbReference>
<accession>A0A0U1QNK1</accession>
<comment type="caution">
    <text evidence="2">The sequence shown here is derived from an EMBL/GenBank/DDBJ whole genome shotgun (WGS) entry which is preliminary data.</text>
</comment>
<dbReference type="PANTHER" id="PTHR47619:SF1">
    <property type="entry name" value="EXODEOXYRIBONUCLEASE WALJ"/>
    <property type="match status" value="1"/>
</dbReference>
<dbReference type="AlphaFoldDB" id="A0A0U1QNK1"/>
<dbReference type="EMBL" id="AFVQ02000104">
    <property type="protein sequence ID" value="KLI02380.1"/>
    <property type="molecule type" value="Genomic_DNA"/>
</dbReference>
<dbReference type="RefSeq" id="WP_010025412.1">
    <property type="nucleotide sequence ID" value="NZ_AFVQ02000104.1"/>
</dbReference>
<evidence type="ECO:0000313" key="2">
    <source>
        <dbReference type="EMBL" id="KLI02380.1"/>
    </source>
</evidence>
<dbReference type="GO" id="GO:0016787">
    <property type="term" value="F:hydrolase activity"/>
    <property type="evidence" value="ECO:0007669"/>
    <property type="project" value="UniProtKB-KW"/>
</dbReference>
<name>A0A0U1QNK1_9BACL</name>
<gene>
    <name evidence="2" type="ORF">SINU_08375</name>
</gene>